<comment type="catalytic activity">
    <reaction evidence="1 15">
        <text>a 1,2-diacyl-sn-glycero-3-phosphocholine + H2O = a 2-acyl-sn-glycero-3-phosphocholine + a fatty acid + H(+)</text>
        <dbReference type="Rhea" id="RHEA:18689"/>
        <dbReference type="ChEBI" id="CHEBI:15377"/>
        <dbReference type="ChEBI" id="CHEBI:15378"/>
        <dbReference type="ChEBI" id="CHEBI:28868"/>
        <dbReference type="ChEBI" id="CHEBI:57643"/>
        <dbReference type="ChEBI" id="CHEBI:57875"/>
        <dbReference type="EC" id="3.1.1.32"/>
    </reaction>
</comment>
<dbReference type="CDD" id="cd00541">
    <property type="entry name" value="OMPLA"/>
    <property type="match status" value="1"/>
</dbReference>
<keyword evidence="9 15" id="KW-0378">Hydrolase</keyword>
<keyword evidence="12 15" id="KW-0443">Lipid metabolism</keyword>
<keyword evidence="8 15" id="KW-0732">Signal</keyword>
<dbReference type="PANTHER" id="PTHR40457:SF1">
    <property type="entry name" value="PHOSPHOLIPASE A1"/>
    <property type="match status" value="1"/>
</dbReference>
<evidence type="ECO:0000256" key="3">
    <source>
        <dbReference type="ARBA" id="ARBA00010525"/>
    </source>
</evidence>
<evidence type="ECO:0000256" key="5">
    <source>
        <dbReference type="ARBA" id="ARBA00022452"/>
    </source>
</evidence>
<dbReference type="InterPro" id="IPR003187">
    <property type="entry name" value="PLipase_A1"/>
</dbReference>
<dbReference type="GO" id="GO:0004623">
    <property type="term" value="F:phospholipase A2 activity"/>
    <property type="evidence" value="ECO:0007669"/>
    <property type="project" value="UniProtKB-EC"/>
</dbReference>
<dbReference type="OrthoDB" id="188433at2"/>
<comment type="cofactor">
    <cofactor evidence="15">
        <name>Ca(2+)</name>
        <dbReference type="ChEBI" id="CHEBI:29108"/>
    </cofactor>
    <text evidence="15">Binds 1 Ca(2+) ion per monomer. In the dimeric form the Ca(2+) is bound by different amino acids with binding of each Ca(2+) shared with ligands coming from each monomer. The Ca(2+) ion may have a role in catalysis.</text>
</comment>
<comment type="function">
    <text evidence="15">Hydrolysis of phosphatidylcholine with phospholipase A2 (EC 3.1.1.4) and phospholipase A1 (EC 3.1.1.32) activities.</text>
</comment>
<dbReference type="GO" id="GO:0008970">
    <property type="term" value="F:phospholipase A1 activity"/>
    <property type="evidence" value="ECO:0007669"/>
    <property type="project" value="UniProtKB-EC"/>
</dbReference>
<dbReference type="AlphaFoldDB" id="A0A1W6LGD2"/>
<dbReference type="EC" id="3.1.1.4" evidence="15"/>
<evidence type="ECO:0000256" key="12">
    <source>
        <dbReference type="ARBA" id="ARBA00023098"/>
    </source>
</evidence>
<dbReference type="RefSeq" id="WP_085753585.1">
    <property type="nucleotide sequence ID" value="NZ_BSPR01000017.1"/>
</dbReference>
<evidence type="ECO:0000256" key="2">
    <source>
        <dbReference type="ARBA" id="ARBA00001604"/>
    </source>
</evidence>
<proteinExistence type="inferred from homology"/>
<dbReference type="Gene3D" id="2.40.230.10">
    <property type="entry name" value="Phospholipase A1"/>
    <property type="match status" value="1"/>
</dbReference>
<dbReference type="KEGG" id="rgu:A4W93_27045"/>
<evidence type="ECO:0000256" key="7">
    <source>
        <dbReference type="ARBA" id="ARBA00022723"/>
    </source>
</evidence>
<keyword evidence="7 15" id="KW-0479">Metal-binding</keyword>
<dbReference type="GO" id="GO:0016042">
    <property type="term" value="P:lipid catabolic process"/>
    <property type="evidence" value="ECO:0007669"/>
    <property type="project" value="UniProtKB-KW"/>
</dbReference>
<comment type="catalytic activity">
    <reaction evidence="2 15">
        <text>a 1,2-diacyl-sn-glycero-3-phosphocholine + H2O = a 1-acyl-sn-glycero-3-phosphocholine + a fatty acid + H(+)</text>
        <dbReference type="Rhea" id="RHEA:15801"/>
        <dbReference type="ChEBI" id="CHEBI:15377"/>
        <dbReference type="ChEBI" id="CHEBI:15378"/>
        <dbReference type="ChEBI" id="CHEBI:28868"/>
        <dbReference type="ChEBI" id="CHEBI:57643"/>
        <dbReference type="ChEBI" id="CHEBI:58168"/>
        <dbReference type="EC" id="3.1.1.4"/>
    </reaction>
</comment>
<evidence type="ECO:0000256" key="14">
    <source>
        <dbReference type="ARBA" id="ARBA00023237"/>
    </source>
</evidence>
<gene>
    <name evidence="16" type="ORF">A4W93_27045</name>
</gene>
<feature type="signal peptide" evidence="15">
    <location>
        <begin position="1"/>
        <end position="24"/>
    </location>
</feature>
<accession>A0A1W6LGD2</accession>
<evidence type="ECO:0000313" key="16">
    <source>
        <dbReference type="EMBL" id="ARN23266.1"/>
    </source>
</evidence>
<evidence type="ECO:0000256" key="8">
    <source>
        <dbReference type="ARBA" id="ARBA00022729"/>
    </source>
</evidence>
<keyword evidence="11 15" id="KW-0442">Lipid degradation</keyword>
<sequence length="365" mass="40611">MPVAAAHRLTPLLALAALSSAAWAQEPTLESCAAIGPAADRLACYDKLAGRAPSAPVPLAPAGEPKPSTSLLAPKDEPAAPATAAVQPSSGSASFLSKYWELDPEDKRGTFNFTGYRANYVLPVHYTSSINRGPNSPTQAVVSLPDYRRIEAKFQLSLRTKVAQDLLIDDADLWLAFTQQAMWQIWNGVDSKPFRNTDYEPEAIYIVPVPKQLRPLPGDVQWRYLQFGLAHQSNGQSDPLSRSWNRVYVGTGLERGNWGLTLKYNHRLEEDETSDNNPDLLHYRGRGEVNLLWSGGAHTTSLLWRSSFNTTHRGSLQFDWTYPVFRDQPNGLRWFVQGFTGYGETLTDYNFRQTSFGAGVSFLQF</sequence>
<protein>
    <recommendedName>
        <fullName evidence="15">Phospholipase A1</fullName>
        <ecNumber evidence="15">3.1.1.32</ecNumber>
        <ecNumber evidence="15">3.1.1.4</ecNumber>
    </recommendedName>
    <alternativeName>
        <fullName evidence="15">Phosphatidylcholine 1-acylhydrolase</fullName>
    </alternativeName>
</protein>
<evidence type="ECO:0000313" key="17">
    <source>
        <dbReference type="Proteomes" id="UP000193427"/>
    </source>
</evidence>
<evidence type="ECO:0000256" key="4">
    <source>
        <dbReference type="ARBA" id="ARBA00011702"/>
    </source>
</evidence>
<dbReference type="InterPro" id="IPR036541">
    <property type="entry name" value="PLipase_A1_sf"/>
</dbReference>
<dbReference type="EMBL" id="CP015118">
    <property type="protein sequence ID" value="ARN23266.1"/>
    <property type="molecule type" value="Genomic_DNA"/>
</dbReference>
<dbReference type="GO" id="GO:0009279">
    <property type="term" value="C:cell outer membrane"/>
    <property type="evidence" value="ECO:0007669"/>
    <property type="project" value="UniProtKB-SubCell"/>
</dbReference>
<evidence type="ECO:0000256" key="15">
    <source>
        <dbReference type="RuleBase" id="RU366027"/>
    </source>
</evidence>
<keyword evidence="14 15" id="KW-0998">Cell outer membrane</keyword>
<dbReference type="STRING" id="946333.A4W93_27045"/>
<evidence type="ECO:0000256" key="11">
    <source>
        <dbReference type="ARBA" id="ARBA00022963"/>
    </source>
</evidence>
<evidence type="ECO:0000256" key="6">
    <source>
        <dbReference type="ARBA" id="ARBA00022692"/>
    </source>
</evidence>
<dbReference type="Proteomes" id="UP000193427">
    <property type="component" value="Chromosome"/>
</dbReference>
<dbReference type="PRINTS" id="PR01486">
    <property type="entry name" value="PHPHLIPASEA1"/>
</dbReference>
<dbReference type="GO" id="GO:0046872">
    <property type="term" value="F:metal ion binding"/>
    <property type="evidence" value="ECO:0007669"/>
    <property type="project" value="UniProtKB-KW"/>
</dbReference>
<organism evidence="16 17">
    <name type="scientific">Piscinibacter gummiphilus</name>
    <dbReference type="NCBI Taxonomy" id="946333"/>
    <lineage>
        <taxon>Bacteria</taxon>
        <taxon>Pseudomonadati</taxon>
        <taxon>Pseudomonadota</taxon>
        <taxon>Betaproteobacteria</taxon>
        <taxon>Burkholderiales</taxon>
        <taxon>Sphaerotilaceae</taxon>
        <taxon>Piscinibacter</taxon>
    </lineage>
</organism>
<evidence type="ECO:0000256" key="1">
    <source>
        <dbReference type="ARBA" id="ARBA00000111"/>
    </source>
</evidence>
<feature type="chain" id="PRO_5041746081" description="Phospholipase A1" evidence="15">
    <location>
        <begin position="25"/>
        <end position="365"/>
    </location>
</feature>
<name>A0A1W6LGD2_9BURK</name>
<dbReference type="SUPFAM" id="SSF56931">
    <property type="entry name" value="Outer membrane phospholipase A (OMPLA)"/>
    <property type="match status" value="1"/>
</dbReference>
<keyword evidence="10 15" id="KW-0106">Calcium</keyword>
<comment type="subunit">
    <text evidence="4 15">Homodimer; dimerization is reversible, and the dimeric form is the active one.</text>
</comment>
<keyword evidence="13" id="KW-0472">Membrane</keyword>
<dbReference type="Pfam" id="PF02253">
    <property type="entry name" value="PLA1"/>
    <property type="match status" value="1"/>
</dbReference>
<evidence type="ECO:0000256" key="13">
    <source>
        <dbReference type="ARBA" id="ARBA00023136"/>
    </source>
</evidence>
<evidence type="ECO:0000256" key="9">
    <source>
        <dbReference type="ARBA" id="ARBA00022801"/>
    </source>
</evidence>
<dbReference type="PANTHER" id="PTHR40457">
    <property type="entry name" value="PHOSPHOLIPASE A1"/>
    <property type="match status" value="1"/>
</dbReference>
<evidence type="ECO:0000256" key="10">
    <source>
        <dbReference type="ARBA" id="ARBA00022837"/>
    </source>
</evidence>
<keyword evidence="6" id="KW-0812">Transmembrane</keyword>
<dbReference type="EC" id="3.1.1.32" evidence="15"/>
<keyword evidence="5" id="KW-1134">Transmembrane beta strand</keyword>
<comment type="similarity">
    <text evidence="3 15">Belongs to the phospholipase A1 family.</text>
</comment>
<keyword evidence="17" id="KW-1185">Reference proteome</keyword>
<reference evidence="16 17" key="1">
    <citation type="submission" date="2016-04" db="EMBL/GenBank/DDBJ databases">
        <title>Complete genome sequence of natural rubber-degrading, novel Gram-negative bacterium, Rhizobacter gummiphilus strain NS21.</title>
        <authorList>
            <person name="Tabata M."/>
            <person name="Kasai D."/>
            <person name="Fukuda M."/>
        </authorList>
    </citation>
    <scope>NUCLEOTIDE SEQUENCE [LARGE SCALE GENOMIC DNA]</scope>
    <source>
        <strain evidence="16 17">NS21</strain>
    </source>
</reference>
<comment type="subcellular location">
    <subcellularLocation>
        <location evidence="15">Cell outer membrane</location>
        <topology evidence="15">Multi-pass membrane protein</topology>
    </subcellularLocation>
    <text evidence="15">One of the very few enzymes located there.</text>
</comment>